<gene>
    <name evidence="2" type="ORF">CV102_22500</name>
</gene>
<protein>
    <submittedName>
        <fullName evidence="2">Uncharacterized protein</fullName>
    </submittedName>
</protein>
<keyword evidence="1" id="KW-0812">Transmembrane</keyword>
<feature type="transmembrane region" description="Helical" evidence="1">
    <location>
        <begin position="19"/>
        <end position="38"/>
    </location>
</feature>
<organism evidence="2 3">
    <name type="scientific">Natronococcus pandeyae</name>
    <dbReference type="NCBI Taxonomy" id="2055836"/>
    <lineage>
        <taxon>Archaea</taxon>
        <taxon>Methanobacteriati</taxon>
        <taxon>Methanobacteriota</taxon>
        <taxon>Stenosarchaea group</taxon>
        <taxon>Halobacteria</taxon>
        <taxon>Halobacteriales</taxon>
        <taxon>Natrialbaceae</taxon>
        <taxon>Natronococcus</taxon>
    </lineage>
</organism>
<accession>A0A8J8TQ61</accession>
<comment type="caution">
    <text evidence="2">The sequence shown here is derived from an EMBL/GenBank/DDBJ whole genome shotgun (WGS) entry which is preliminary data.</text>
</comment>
<dbReference type="AlphaFoldDB" id="A0A8J8TQ61"/>
<evidence type="ECO:0000313" key="3">
    <source>
        <dbReference type="Proteomes" id="UP000766904"/>
    </source>
</evidence>
<dbReference type="Proteomes" id="UP000766904">
    <property type="component" value="Unassembled WGS sequence"/>
</dbReference>
<name>A0A8J8TQ61_9EURY</name>
<keyword evidence="3" id="KW-1185">Reference proteome</keyword>
<dbReference type="EMBL" id="PHNJ01000018">
    <property type="protein sequence ID" value="TYL36399.1"/>
    <property type="molecule type" value="Genomic_DNA"/>
</dbReference>
<dbReference type="RefSeq" id="WP_148860236.1">
    <property type="nucleotide sequence ID" value="NZ_PHNJ01000018.1"/>
</dbReference>
<keyword evidence="1" id="KW-1133">Transmembrane helix</keyword>
<feature type="transmembrane region" description="Helical" evidence="1">
    <location>
        <begin position="50"/>
        <end position="72"/>
    </location>
</feature>
<evidence type="ECO:0000256" key="1">
    <source>
        <dbReference type="SAM" id="Phobius"/>
    </source>
</evidence>
<sequence>MGLIAIGEFAGASPDVLELGGLFTALAAVVLLAYLNLLDAAPDDYGAIRITTIAAITPLVLTFGLYLLSFLVS</sequence>
<reference evidence="2" key="1">
    <citation type="submission" date="2017-11" db="EMBL/GenBank/DDBJ databases">
        <authorList>
            <person name="Kajale S.C."/>
            <person name="Sharma A."/>
        </authorList>
    </citation>
    <scope>NUCLEOTIDE SEQUENCE</scope>
    <source>
        <strain evidence="2">LS1_42</strain>
    </source>
</reference>
<proteinExistence type="predicted"/>
<keyword evidence="1" id="KW-0472">Membrane</keyword>
<evidence type="ECO:0000313" key="2">
    <source>
        <dbReference type="EMBL" id="TYL36399.1"/>
    </source>
</evidence>